<keyword evidence="2" id="KW-1185">Reference proteome</keyword>
<gene>
    <name evidence="1" type="ordered locus">Haur_3693</name>
</gene>
<sequence length="337" mass="37614">MMAAMMIQTLSELYPDLRRLRFGSIVYALLTDTTPENQQHRIILDAALREAGSRGWLTPEVFGRLRAGDDAVVLSILDELLIAQALDRANYSLQFNPPGEGRHVGELLIERGDLRSFIEVKSLLPAEAVVLAQTTLARLRDLASTIPLAARLTLEITHHPNSGISHREVRRYLHVAAEQMLSGWTHPAAYTHSSGIYLRPVDCQPLPEAEHLQIDLYQEEYPGLARRAHRAWCDRLWRAIRGGYTQLPAGEPAVIIVVDHAQPAPPLEAWLAPLGDMLRMGAHHRLSAVIRIELASLRTGQPALTIFHNPRASSPLVSQPILGQHELHISMLNPETW</sequence>
<dbReference type="HOGENOM" id="CLU_823290_0_0_0"/>
<organism evidence="1 2">
    <name type="scientific">Herpetosiphon aurantiacus (strain ATCC 23779 / DSM 785 / 114-95)</name>
    <dbReference type="NCBI Taxonomy" id="316274"/>
    <lineage>
        <taxon>Bacteria</taxon>
        <taxon>Bacillati</taxon>
        <taxon>Chloroflexota</taxon>
        <taxon>Chloroflexia</taxon>
        <taxon>Herpetosiphonales</taxon>
        <taxon>Herpetosiphonaceae</taxon>
        <taxon>Herpetosiphon</taxon>
    </lineage>
</organism>
<dbReference type="BioCyc" id="HAUR316274:GHYA-3735-MONOMER"/>
<accession>A9B6B8</accession>
<dbReference type="EMBL" id="CP000875">
    <property type="protein sequence ID" value="ABX06329.1"/>
    <property type="molecule type" value="Genomic_DNA"/>
</dbReference>
<protein>
    <submittedName>
        <fullName evidence="1">Uncharacterized protein</fullName>
    </submittedName>
</protein>
<proteinExistence type="predicted"/>
<dbReference type="STRING" id="316274.Haur_3693"/>
<reference evidence="1 2" key="1">
    <citation type="journal article" date="2011" name="Stand. Genomic Sci.">
        <title>Complete genome sequence of the filamentous gliding predatory bacterium Herpetosiphon aurantiacus type strain (114-95(T)).</title>
        <authorList>
            <person name="Kiss H."/>
            <person name="Nett M."/>
            <person name="Domin N."/>
            <person name="Martin K."/>
            <person name="Maresca J.A."/>
            <person name="Copeland A."/>
            <person name="Lapidus A."/>
            <person name="Lucas S."/>
            <person name="Berry K.W."/>
            <person name="Glavina Del Rio T."/>
            <person name="Dalin E."/>
            <person name="Tice H."/>
            <person name="Pitluck S."/>
            <person name="Richardson P."/>
            <person name="Bruce D."/>
            <person name="Goodwin L."/>
            <person name="Han C."/>
            <person name="Detter J.C."/>
            <person name="Schmutz J."/>
            <person name="Brettin T."/>
            <person name="Land M."/>
            <person name="Hauser L."/>
            <person name="Kyrpides N.C."/>
            <person name="Ivanova N."/>
            <person name="Goker M."/>
            <person name="Woyke T."/>
            <person name="Klenk H.P."/>
            <person name="Bryant D.A."/>
        </authorList>
    </citation>
    <scope>NUCLEOTIDE SEQUENCE [LARGE SCALE GENOMIC DNA]</scope>
    <source>
        <strain evidence="2">ATCC 23779 / DSM 785 / 114-95</strain>
    </source>
</reference>
<dbReference type="KEGG" id="hau:Haur_3693"/>
<evidence type="ECO:0000313" key="1">
    <source>
        <dbReference type="EMBL" id="ABX06329.1"/>
    </source>
</evidence>
<dbReference type="InParanoid" id="A9B6B8"/>
<dbReference type="AlphaFoldDB" id="A9B6B8"/>
<evidence type="ECO:0000313" key="2">
    <source>
        <dbReference type="Proteomes" id="UP000000787"/>
    </source>
</evidence>
<name>A9B6B8_HERA2</name>
<dbReference type="Proteomes" id="UP000000787">
    <property type="component" value="Chromosome"/>
</dbReference>